<dbReference type="Gene3D" id="1.10.10.10">
    <property type="entry name" value="Winged helix-like DNA-binding domain superfamily/Winged helix DNA-binding domain"/>
    <property type="match status" value="1"/>
</dbReference>
<dbReference type="GO" id="GO:0009378">
    <property type="term" value="F:four-way junction helicase activity"/>
    <property type="evidence" value="ECO:0007669"/>
    <property type="project" value="TreeGrafter"/>
</dbReference>
<evidence type="ECO:0000256" key="5">
    <source>
        <dbReference type="ARBA" id="ARBA00022840"/>
    </source>
</evidence>
<evidence type="ECO:0000256" key="6">
    <source>
        <dbReference type="ARBA" id="ARBA00034617"/>
    </source>
</evidence>
<accession>A0A8H4LFG8</accession>
<dbReference type="OrthoDB" id="10261556at2759"/>
<dbReference type="NCBIfam" id="TIGR00614">
    <property type="entry name" value="recQ_fam"/>
    <property type="match status" value="1"/>
</dbReference>
<dbReference type="CDD" id="cd18018">
    <property type="entry name" value="DEXHc_RecQ4-like"/>
    <property type="match status" value="1"/>
</dbReference>
<dbReference type="GO" id="GO:0005694">
    <property type="term" value="C:chromosome"/>
    <property type="evidence" value="ECO:0007669"/>
    <property type="project" value="TreeGrafter"/>
</dbReference>
<dbReference type="InterPro" id="IPR027417">
    <property type="entry name" value="P-loop_NTPase"/>
</dbReference>
<dbReference type="InterPro" id="IPR036388">
    <property type="entry name" value="WH-like_DNA-bd_sf"/>
</dbReference>
<proteinExistence type="inferred from homology"/>
<dbReference type="GO" id="GO:0016787">
    <property type="term" value="F:hydrolase activity"/>
    <property type="evidence" value="ECO:0007669"/>
    <property type="project" value="UniProtKB-KW"/>
</dbReference>
<name>A0A8H4LFG8_9HYPO</name>
<evidence type="ECO:0000256" key="4">
    <source>
        <dbReference type="ARBA" id="ARBA00022806"/>
    </source>
</evidence>
<dbReference type="EC" id="5.6.2.4" evidence="7"/>
<protein>
    <recommendedName>
        <fullName evidence="7">DNA 3'-5' helicase</fullName>
        <ecNumber evidence="7">5.6.2.4</ecNumber>
    </recommendedName>
</protein>
<dbReference type="SMART" id="SM00490">
    <property type="entry name" value="HELICc"/>
    <property type="match status" value="1"/>
</dbReference>
<dbReference type="SMART" id="SM00487">
    <property type="entry name" value="DEXDc"/>
    <property type="match status" value="1"/>
</dbReference>
<keyword evidence="2" id="KW-0547">Nucleotide-binding</keyword>
<reference evidence="10 11" key="1">
    <citation type="submission" date="2020-01" db="EMBL/GenBank/DDBJ databases">
        <title>Identification and distribution of gene clusters putatively required for synthesis of sphingolipid metabolism inhibitors in phylogenetically diverse species of the filamentous fungus Fusarium.</title>
        <authorList>
            <person name="Kim H.-S."/>
            <person name="Busman M."/>
            <person name="Brown D.W."/>
            <person name="Divon H."/>
            <person name="Uhlig S."/>
            <person name="Proctor R.H."/>
        </authorList>
    </citation>
    <scope>NUCLEOTIDE SEQUENCE [LARGE SCALE GENOMIC DNA]</scope>
    <source>
        <strain evidence="10 11">NRRL 20459</strain>
    </source>
</reference>
<keyword evidence="4 10" id="KW-0347">Helicase</keyword>
<dbReference type="EMBL" id="JAADYS010000693">
    <property type="protein sequence ID" value="KAF4467811.1"/>
    <property type="molecule type" value="Genomic_DNA"/>
</dbReference>
<dbReference type="GO" id="GO:0005524">
    <property type="term" value="F:ATP binding"/>
    <property type="evidence" value="ECO:0007669"/>
    <property type="project" value="UniProtKB-KW"/>
</dbReference>
<evidence type="ECO:0000259" key="8">
    <source>
        <dbReference type="PROSITE" id="PS51192"/>
    </source>
</evidence>
<sequence>MKSILTIQFQAPSLTIRHKNVVLNGFTLDSMKTLPEDDFDSGDDLFEGVSAEDLVQKPAEKHGRSQESDDVVFLSTKKARYGTTPTSSVPNVGLDEQARLLLAQKLLAEKFGYKSFRHEQEGAINRILGGENALVVFPTGAGKSLCYQVSSPTLSLVNCFFVSVADSVQIPAIAFPEMGHQTNEREASDSGITIVVSPLIALMKDQVDALKRKGISAECIDSTKTREELQQINSDLRQGRLRLLYCAPERLNNEGFVEMMKRVRGGVRLIGVDEAHCISEWGHSFRPDYLKVARFVQEIKAERVICLTATATPAVVDDICEAFNIAKAGVFRTSMYRPNLRLEAKATKTKNDKYELLFDFLRTHPGSTLVYVTLQKQAELLAEDLNKYGFPAQFFHAGMKVEEKKHIQDGFMASEIQIVVATIAFGMGIDKSGWCSASRLGRTSLTRADIRNIIHWDVPSTVEEYCQQVGRAGRDRKQSYCMLYLCPGDFYLRENFARGDLPSRRSLNDLLKDIFDDEVIHKPVGDTFKASHYAQANEFDIRTSPLSVIYAALELRFGLIRAVTPEYSSYKFEATPLYYPRLKNDPSAEAKAILAHAKKAKKYHSIDPSAVATSTGLRRADFVKLLGELNDHGAIVLTVSGVEQKYKILSKLPKTDVEIDDLTDKLYANLKLREKQALERMNQVVNLITASKCFALSIAEHFGMGLPGGKTQCGHCTFCFSKRAVELPPSPPKVMDQSKIRKVLAATDVRDDARFLARVAFGIKSPRVTKLKLDKNGQVFMSMADHDFEMILKEFKKACHEK</sequence>
<feature type="domain" description="Helicase ATP-binding" evidence="8">
    <location>
        <begin position="124"/>
        <end position="329"/>
    </location>
</feature>
<dbReference type="InterPro" id="IPR001650">
    <property type="entry name" value="Helicase_C-like"/>
</dbReference>
<dbReference type="PROSITE" id="PS51192">
    <property type="entry name" value="HELICASE_ATP_BIND_1"/>
    <property type="match status" value="1"/>
</dbReference>
<keyword evidence="5" id="KW-0067">ATP-binding</keyword>
<dbReference type="Pfam" id="PF00271">
    <property type="entry name" value="Helicase_C"/>
    <property type="match status" value="1"/>
</dbReference>
<evidence type="ECO:0000256" key="1">
    <source>
        <dbReference type="ARBA" id="ARBA00005446"/>
    </source>
</evidence>
<dbReference type="InterPro" id="IPR004589">
    <property type="entry name" value="DNA_helicase_ATP-dep_RecQ"/>
</dbReference>
<keyword evidence="3" id="KW-0378">Hydrolase</keyword>
<evidence type="ECO:0000259" key="9">
    <source>
        <dbReference type="PROSITE" id="PS51194"/>
    </source>
</evidence>
<gene>
    <name evidence="10" type="ORF">FALBO_5314</name>
</gene>
<dbReference type="PROSITE" id="PS51194">
    <property type="entry name" value="HELICASE_CTER"/>
    <property type="match status" value="1"/>
</dbReference>
<dbReference type="Gene3D" id="3.40.50.300">
    <property type="entry name" value="P-loop containing nucleotide triphosphate hydrolases"/>
    <property type="match status" value="2"/>
</dbReference>
<dbReference type="PANTHER" id="PTHR13710:SF120">
    <property type="entry name" value="BIFUNCTIONAL 3'-5' EXONUCLEASE_ATP-DEPENDENT HELICASE WRN"/>
    <property type="match status" value="1"/>
</dbReference>
<dbReference type="GO" id="GO:0000724">
    <property type="term" value="P:double-strand break repair via homologous recombination"/>
    <property type="evidence" value="ECO:0007669"/>
    <property type="project" value="TreeGrafter"/>
</dbReference>
<evidence type="ECO:0000256" key="7">
    <source>
        <dbReference type="ARBA" id="ARBA00034808"/>
    </source>
</evidence>
<dbReference type="Pfam" id="PF00270">
    <property type="entry name" value="DEAD"/>
    <property type="match status" value="1"/>
</dbReference>
<dbReference type="PANTHER" id="PTHR13710">
    <property type="entry name" value="DNA HELICASE RECQ FAMILY MEMBER"/>
    <property type="match status" value="1"/>
</dbReference>
<dbReference type="Proteomes" id="UP000554235">
    <property type="component" value="Unassembled WGS sequence"/>
</dbReference>
<dbReference type="InterPro" id="IPR014001">
    <property type="entry name" value="Helicase_ATP-bd"/>
</dbReference>
<comment type="catalytic activity">
    <reaction evidence="6">
        <text>Couples ATP hydrolysis with the unwinding of duplex DNA by translocating in the 3'-5' direction.</text>
        <dbReference type="EC" id="5.6.2.4"/>
    </reaction>
</comment>
<dbReference type="AlphaFoldDB" id="A0A8H4LFG8"/>
<dbReference type="SUPFAM" id="SSF52540">
    <property type="entry name" value="P-loop containing nucleoside triphosphate hydrolases"/>
    <property type="match status" value="1"/>
</dbReference>
<evidence type="ECO:0000256" key="2">
    <source>
        <dbReference type="ARBA" id="ARBA00022741"/>
    </source>
</evidence>
<dbReference type="InterPro" id="IPR011545">
    <property type="entry name" value="DEAD/DEAH_box_helicase_dom"/>
</dbReference>
<comment type="caution">
    <text evidence="10">The sequence shown here is derived from an EMBL/GenBank/DDBJ whole genome shotgun (WGS) entry which is preliminary data.</text>
</comment>
<organism evidence="10 11">
    <name type="scientific">Fusarium albosuccineum</name>
    <dbReference type="NCBI Taxonomy" id="1237068"/>
    <lineage>
        <taxon>Eukaryota</taxon>
        <taxon>Fungi</taxon>
        <taxon>Dikarya</taxon>
        <taxon>Ascomycota</taxon>
        <taxon>Pezizomycotina</taxon>
        <taxon>Sordariomycetes</taxon>
        <taxon>Hypocreomycetidae</taxon>
        <taxon>Hypocreales</taxon>
        <taxon>Nectriaceae</taxon>
        <taxon>Fusarium</taxon>
        <taxon>Fusarium decemcellulare species complex</taxon>
    </lineage>
</organism>
<evidence type="ECO:0000313" key="11">
    <source>
        <dbReference type="Proteomes" id="UP000554235"/>
    </source>
</evidence>
<comment type="similarity">
    <text evidence="1">Belongs to the helicase family. RecQ subfamily.</text>
</comment>
<keyword evidence="11" id="KW-1185">Reference proteome</keyword>
<feature type="domain" description="Helicase C-terminal" evidence="9">
    <location>
        <begin position="341"/>
        <end position="515"/>
    </location>
</feature>
<evidence type="ECO:0000313" key="10">
    <source>
        <dbReference type="EMBL" id="KAF4467811.1"/>
    </source>
</evidence>
<dbReference type="GO" id="GO:0005634">
    <property type="term" value="C:nucleus"/>
    <property type="evidence" value="ECO:0007669"/>
    <property type="project" value="TreeGrafter"/>
</dbReference>
<evidence type="ECO:0000256" key="3">
    <source>
        <dbReference type="ARBA" id="ARBA00022801"/>
    </source>
</evidence>
<dbReference type="GO" id="GO:0003676">
    <property type="term" value="F:nucleic acid binding"/>
    <property type="evidence" value="ECO:0007669"/>
    <property type="project" value="InterPro"/>
</dbReference>
<dbReference type="GO" id="GO:0043138">
    <property type="term" value="F:3'-5' DNA helicase activity"/>
    <property type="evidence" value="ECO:0007669"/>
    <property type="project" value="UniProtKB-EC"/>
</dbReference>
<dbReference type="GO" id="GO:0005737">
    <property type="term" value="C:cytoplasm"/>
    <property type="evidence" value="ECO:0007669"/>
    <property type="project" value="TreeGrafter"/>
</dbReference>